<gene>
    <name evidence="3" type="ORF">RS030_101661</name>
</gene>
<keyword evidence="1" id="KW-0175">Coiled coil</keyword>
<proteinExistence type="predicted"/>
<feature type="coiled-coil region" evidence="1">
    <location>
        <begin position="190"/>
        <end position="248"/>
    </location>
</feature>
<dbReference type="Proteomes" id="UP001311799">
    <property type="component" value="Unassembled WGS sequence"/>
</dbReference>
<organism evidence="3 4">
    <name type="scientific">Cryptosporidium xiaoi</name>
    <dbReference type="NCBI Taxonomy" id="659607"/>
    <lineage>
        <taxon>Eukaryota</taxon>
        <taxon>Sar</taxon>
        <taxon>Alveolata</taxon>
        <taxon>Apicomplexa</taxon>
        <taxon>Conoidasida</taxon>
        <taxon>Coccidia</taxon>
        <taxon>Eucoccidiorida</taxon>
        <taxon>Eimeriorina</taxon>
        <taxon>Cryptosporidiidae</taxon>
        <taxon>Cryptosporidium</taxon>
    </lineage>
</organism>
<feature type="domain" description="FAM13A-like" evidence="2">
    <location>
        <begin position="189"/>
        <end position="247"/>
    </location>
</feature>
<evidence type="ECO:0000313" key="3">
    <source>
        <dbReference type="EMBL" id="KAK6591237.1"/>
    </source>
</evidence>
<dbReference type="AlphaFoldDB" id="A0AAV9Y3M1"/>
<comment type="caution">
    <text evidence="3">The sequence shown here is derived from an EMBL/GenBank/DDBJ whole genome shotgun (WGS) entry which is preliminary data.</text>
</comment>
<reference evidence="3 4" key="1">
    <citation type="submission" date="2023-10" db="EMBL/GenBank/DDBJ databases">
        <title>Comparative genomics analysis reveals potential genetic determinants of host preference in Cryptosporidium xiaoi.</title>
        <authorList>
            <person name="Xiao L."/>
            <person name="Li J."/>
        </authorList>
    </citation>
    <scope>NUCLEOTIDE SEQUENCE [LARGE SCALE GENOMIC DNA]</scope>
    <source>
        <strain evidence="3 4">52996</strain>
    </source>
</reference>
<evidence type="ECO:0000256" key="1">
    <source>
        <dbReference type="SAM" id="Coils"/>
    </source>
</evidence>
<keyword evidence="4" id="KW-1185">Reference proteome</keyword>
<accession>A0AAV9Y3M1</accession>
<dbReference type="InterPro" id="IPR059029">
    <property type="entry name" value="FAM13A_dom"/>
</dbReference>
<evidence type="ECO:0000313" key="4">
    <source>
        <dbReference type="Proteomes" id="UP001311799"/>
    </source>
</evidence>
<sequence>MELANTIKGEIEKIYLGGNNFYGFSVVEARSNGFEDLIYKVNDGGINIIDDLSFKYRENELGISKLLGRYDMLRGSYRLGCNVEEHRETNKASNFDAKKWLLETVSSLNLELTPENEVKISKYNFIKSDNKKYRSDLRKSVKDELKKYESYFESIHNFPPKKLDKEPLRPLYTFYKKLCEEKMVEPGLKVEELKKRKMTLREKLEKYQHDFEKENNRKILYHKDLLPVELEYNEYKSIKNEIRKLETEEN</sequence>
<evidence type="ECO:0000259" key="2">
    <source>
        <dbReference type="Pfam" id="PF26116"/>
    </source>
</evidence>
<name>A0AAV9Y3M1_9CRYT</name>
<protein>
    <recommendedName>
        <fullName evidence="2">FAM13A-like domain-containing protein</fullName>
    </recommendedName>
</protein>
<dbReference type="Pfam" id="PF26116">
    <property type="entry name" value="FAM13A"/>
    <property type="match status" value="1"/>
</dbReference>
<dbReference type="EMBL" id="JAWDEY010000001">
    <property type="protein sequence ID" value="KAK6591237.1"/>
    <property type="molecule type" value="Genomic_DNA"/>
</dbReference>